<accession>A0A1M6Q990</accession>
<organism evidence="5 6">
    <name type="scientific">Rhodothermus profundi</name>
    <dbReference type="NCBI Taxonomy" id="633813"/>
    <lineage>
        <taxon>Bacteria</taxon>
        <taxon>Pseudomonadati</taxon>
        <taxon>Rhodothermota</taxon>
        <taxon>Rhodothermia</taxon>
        <taxon>Rhodothermales</taxon>
        <taxon>Rhodothermaceae</taxon>
        <taxon>Rhodothermus</taxon>
    </lineage>
</organism>
<protein>
    <submittedName>
        <fullName evidence="5">Pentatricopeptide repeat domain-containing protein (PPR motif)</fullName>
    </submittedName>
</protein>
<keyword evidence="1" id="KW-0677">Repeat</keyword>
<evidence type="ECO:0000313" key="6">
    <source>
        <dbReference type="Proteomes" id="UP000185812"/>
    </source>
</evidence>
<dbReference type="Pfam" id="PF13432">
    <property type="entry name" value="TPR_16"/>
    <property type="match status" value="1"/>
</dbReference>
<reference evidence="6" key="1">
    <citation type="submission" date="2016-11" db="EMBL/GenBank/DDBJ databases">
        <authorList>
            <person name="Varghese N."/>
            <person name="Submissions S."/>
        </authorList>
    </citation>
    <scope>NUCLEOTIDE SEQUENCE [LARGE SCALE GENOMIC DNA]</scope>
    <source>
        <strain evidence="6">DSM 22212</strain>
    </source>
</reference>
<keyword evidence="6" id="KW-1185">Reference proteome</keyword>
<dbReference type="SUPFAM" id="SSF48452">
    <property type="entry name" value="TPR-like"/>
    <property type="match status" value="1"/>
</dbReference>
<dbReference type="Pfam" id="PF13414">
    <property type="entry name" value="TPR_11"/>
    <property type="match status" value="1"/>
</dbReference>
<dbReference type="EMBL" id="FRAU01000001">
    <property type="protein sequence ID" value="SHK16822.1"/>
    <property type="molecule type" value="Genomic_DNA"/>
</dbReference>
<dbReference type="InterPro" id="IPR019734">
    <property type="entry name" value="TPR_rpt"/>
</dbReference>
<keyword evidence="4" id="KW-0175">Coiled coil</keyword>
<dbReference type="Pfam" id="PF14559">
    <property type="entry name" value="TPR_19"/>
    <property type="match status" value="1"/>
</dbReference>
<evidence type="ECO:0000313" key="5">
    <source>
        <dbReference type="EMBL" id="SHK16822.1"/>
    </source>
</evidence>
<feature type="coiled-coil region" evidence="4">
    <location>
        <begin position="422"/>
        <end position="449"/>
    </location>
</feature>
<evidence type="ECO:0000256" key="3">
    <source>
        <dbReference type="PROSITE-ProRule" id="PRU00339"/>
    </source>
</evidence>
<dbReference type="PANTHER" id="PTHR44943:SF8">
    <property type="entry name" value="TPR REPEAT-CONTAINING PROTEIN MJ0263"/>
    <property type="match status" value="1"/>
</dbReference>
<sequence length="500" mass="56263">MPLVKVRQIGTCRRKNDKQHEKKCSDVARQVSEALRRFGGKPCRFAFKNERIQSTGCAGRIQSLISFRKEIAVKGIEVISVNCKAEGNMNALHCFAAWKRSLGMLLISGWVLVLAGANGCSGDPNIEGAKLDLRNKDYARALENVEKALERNPQNPEAYELKGRIILDILANQQDLEPEARLDTVRAMVAAFQKAIELDPKLEEGIVNQLRFAYVREFQNGINAFNRGSEDSTYYLWAAAYFEGATIIQPDSAGAYVNQAFSLLNAGKRAEAIPPLETAISKGEASKDTYLILADLYRIQQQPEKALEILEKARQRYPDDPDIESQLLNAYVQAGKLEEAMNMYKEAVEKEPDNKLYQYNYGSLLLEAGRYDEAITHLKKATELDPEYANAFYNLGATYINKAVDVNDRAVALDDSLRAHRSELSRDQIRQLEEQIAQLIEERRQLFAQAIPPLERARELMEAQGENVQPICRALFQAYVQTDQMEKAKEVEACAGLNSN</sequence>
<dbReference type="InterPro" id="IPR051685">
    <property type="entry name" value="Ycf3/AcsC/BcsC/TPR_MFPF"/>
</dbReference>
<feature type="repeat" description="TPR" evidence="3">
    <location>
        <begin position="355"/>
        <end position="388"/>
    </location>
</feature>
<dbReference type="STRING" id="633813.SAMN04488087_0520"/>
<proteinExistence type="predicted"/>
<feature type="repeat" description="TPR" evidence="3">
    <location>
        <begin position="287"/>
        <end position="320"/>
    </location>
</feature>
<name>A0A1M6Q990_9BACT</name>
<evidence type="ECO:0000256" key="2">
    <source>
        <dbReference type="ARBA" id="ARBA00022803"/>
    </source>
</evidence>
<dbReference type="AlphaFoldDB" id="A0A1M6Q990"/>
<keyword evidence="2 3" id="KW-0802">TPR repeat</keyword>
<dbReference type="Proteomes" id="UP000185812">
    <property type="component" value="Unassembled WGS sequence"/>
</dbReference>
<dbReference type="Gene3D" id="1.25.40.10">
    <property type="entry name" value="Tetratricopeptide repeat domain"/>
    <property type="match status" value="3"/>
</dbReference>
<dbReference type="InterPro" id="IPR011990">
    <property type="entry name" value="TPR-like_helical_dom_sf"/>
</dbReference>
<dbReference type="SMART" id="SM00028">
    <property type="entry name" value="TPR"/>
    <property type="match status" value="5"/>
</dbReference>
<gene>
    <name evidence="5" type="ORF">SAMN04488087_0520</name>
</gene>
<feature type="repeat" description="TPR" evidence="3">
    <location>
        <begin position="321"/>
        <end position="354"/>
    </location>
</feature>
<evidence type="ECO:0000256" key="4">
    <source>
        <dbReference type="SAM" id="Coils"/>
    </source>
</evidence>
<dbReference type="PROSITE" id="PS50293">
    <property type="entry name" value="TPR_REGION"/>
    <property type="match status" value="1"/>
</dbReference>
<dbReference type="PANTHER" id="PTHR44943">
    <property type="entry name" value="CELLULOSE SYNTHASE OPERON PROTEIN C"/>
    <property type="match status" value="1"/>
</dbReference>
<evidence type="ECO:0000256" key="1">
    <source>
        <dbReference type="ARBA" id="ARBA00022737"/>
    </source>
</evidence>
<dbReference type="PROSITE" id="PS50005">
    <property type="entry name" value="TPR"/>
    <property type="match status" value="3"/>
</dbReference>